<dbReference type="PANTHER" id="PTHR21090:SF5">
    <property type="entry name" value="PENTAFUNCTIONAL AROM POLYPEPTIDE"/>
    <property type="match status" value="1"/>
</dbReference>
<dbReference type="GO" id="GO:0009073">
    <property type="term" value="P:aromatic amino acid family biosynthetic process"/>
    <property type="evidence" value="ECO:0007669"/>
    <property type="project" value="UniProtKB-UniRule"/>
</dbReference>
<evidence type="ECO:0000256" key="1">
    <source>
        <dbReference type="ARBA" id="ARBA00004811"/>
    </source>
</evidence>
<comment type="similarity">
    <text evidence="2 8">Belongs to the EPSP synthase family.</text>
</comment>
<organism evidence="10">
    <name type="scientific">Mucochytrium quahogii</name>
    <dbReference type="NCBI Taxonomy" id="96639"/>
    <lineage>
        <taxon>Eukaryota</taxon>
        <taxon>Sar</taxon>
        <taxon>Stramenopiles</taxon>
        <taxon>Bigyra</taxon>
        <taxon>Labyrinthulomycetes</taxon>
        <taxon>Thraustochytrida</taxon>
        <taxon>Thraustochytriidae</taxon>
        <taxon>Mucochytrium</taxon>
    </lineage>
</organism>
<accession>A0A7S2RH55</accession>
<evidence type="ECO:0000256" key="3">
    <source>
        <dbReference type="ARBA" id="ARBA00012450"/>
    </source>
</evidence>
<reference evidence="10" key="1">
    <citation type="submission" date="2021-01" db="EMBL/GenBank/DDBJ databases">
        <authorList>
            <person name="Corre E."/>
            <person name="Pelletier E."/>
            <person name="Niang G."/>
            <person name="Scheremetjew M."/>
            <person name="Finn R."/>
            <person name="Kale V."/>
            <person name="Holt S."/>
            <person name="Cochrane G."/>
            <person name="Meng A."/>
            <person name="Brown T."/>
            <person name="Cohen L."/>
        </authorList>
    </citation>
    <scope>NUCLEOTIDE SEQUENCE</scope>
    <source>
        <strain evidence="10">NY070348D</strain>
    </source>
</reference>
<keyword evidence="6 8" id="KW-0057">Aromatic amino acid biosynthesis</keyword>
<dbReference type="InterPro" id="IPR023193">
    <property type="entry name" value="EPSP_synthase_CS"/>
</dbReference>
<dbReference type="PIRSF" id="PIRSF000505">
    <property type="entry name" value="EPSPS"/>
    <property type="match status" value="1"/>
</dbReference>
<dbReference type="PROSITE" id="PS00885">
    <property type="entry name" value="EPSP_SYNTHASE_2"/>
    <property type="match status" value="1"/>
</dbReference>
<dbReference type="GO" id="GO:0003866">
    <property type="term" value="F:3-phosphoshikimate 1-carboxyvinyltransferase activity"/>
    <property type="evidence" value="ECO:0007669"/>
    <property type="project" value="UniProtKB-UniRule"/>
</dbReference>
<evidence type="ECO:0000256" key="7">
    <source>
        <dbReference type="ARBA" id="ARBA00044633"/>
    </source>
</evidence>
<dbReference type="GO" id="GO:0009423">
    <property type="term" value="P:chorismate biosynthetic process"/>
    <property type="evidence" value="ECO:0007669"/>
    <property type="project" value="UniProtKB-UniRule"/>
</dbReference>
<dbReference type="InterPro" id="IPR001986">
    <property type="entry name" value="Enolpyruvate_Tfrase_dom"/>
</dbReference>
<dbReference type="InterPro" id="IPR036968">
    <property type="entry name" value="Enolpyruvate_Tfrase_sf"/>
</dbReference>
<evidence type="ECO:0000256" key="4">
    <source>
        <dbReference type="ARBA" id="ARBA00022605"/>
    </source>
</evidence>
<evidence type="ECO:0000256" key="5">
    <source>
        <dbReference type="ARBA" id="ARBA00022679"/>
    </source>
</evidence>
<evidence type="ECO:0000256" key="6">
    <source>
        <dbReference type="ARBA" id="ARBA00023141"/>
    </source>
</evidence>
<dbReference type="InterPro" id="IPR006264">
    <property type="entry name" value="EPSP_synthase"/>
</dbReference>
<evidence type="ECO:0000256" key="2">
    <source>
        <dbReference type="ARBA" id="ARBA00009948"/>
    </source>
</evidence>
<evidence type="ECO:0000259" key="9">
    <source>
        <dbReference type="Pfam" id="PF00275"/>
    </source>
</evidence>
<dbReference type="PROSITE" id="PS00104">
    <property type="entry name" value="EPSP_SYNTHASE_1"/>
    <property type="match status" value="1"/>
</dbReference>
<evidence type="ECO:0000313" key="10">
    <source>
        <dbReference type="EMBL" id="CAD9670960.1"/>
    </source>
</evidence>
<keyword evidence="4 8" id="KW-0028">Amino-acid biosynthesis</keyword>
<keyword evidence="5 8" id="KW-0808">Transferase</keyword>
<dbReference type="AlphaFoldDB" id="A0A7S2RH55"/>
<dbReference type="CDD" id="cd01556">
    <property type="entry name" value="EPSP_synthase"/>
    <property type="match status" value="1"/>
</dbReference>
<dbReference type="Gene3D" id="3.65.10.10">
    <property type="entry name" value="Enolpyruvate transferase domain"/>
    <property type="match status" value="2"/>
</dbReference>
<dbReference type="PANTHER" id="PTHR21090">
    <property type="entry name" value="AROM/DEHYDROQUINATE SYNTHASE"/>
    <property type="match status" value="1"/>
</dbReference>
<dbReference type="EMBL" id="HBHK01005711">
    <property type="protein sequence ID" value="CAD9670960.1"/>
    <property type="molecule type" value="Transcribed_RNA"/>
</dbReference>
<dbReference type="Pfam" id="PF00275">
    <property type="entry name" value="EPSP_synthase"/>
    <property type="match status" value="1"/>
</dbReference>
<feature type="domain" description="Enolpyruvate transferase" evidence="9">
    <location>
        <begin position="19"/>
        <end position="424"/>
    </location>
</feature>
<proteinExistence type="inferred from homology"/>
<dbReference type="HAMAP" id="MF_00210">
    <property type="entry name" value="EPSP_synth"/>
    <property type="match status" value="1"/>
</dbReference>
<evidence type="ECO:0000256" key="8">
    <source>
        <dbReference type="RuleBase" id="RU004164"/>
    </source>
</evidence>
<gene>
    <name evidence="10" type="ORF">QSP1433_LOCUS3361</name>
</gene>
<dbReference type="EC" id="2.5.1.19" evidence="3 8"/>
<comment type="pathway">
    <text evidence="1 8">Metabolic intermediate biosynthesis; chorismate biosynthesis; chorismate from D-erythrose 4-phosphate and phosphoenolpyruvate: step 6/7.</text>
</comment>
<dbReference type="NCBIfam" id="TIGR01356">
    <property type="entry name" value="aroA"/>
    <property type="match status" value="1"/>
</dbReference>
<dbReference type="UniPathway" id="UPA00053">
    <property type="reaction ID" value="UER00089"/>
</dbReference>
<dbReference type="InterPro" id="IPR013792">
    <property type="entry name" value="RNA3'P_cycl/enolpyr_Trfase_a/b"/>
</dbReference>
<protein>
    <recommendedName>
        <fullName evidence="3 8">3-phosphoshikimate 1-carboxyvinyltransferase</fullName>
        <ecNumber evidence="3 8">2.5.1.19</ecNumber>
    </recommendedName>
</protein>
<comment type="catalytic activity">
    <reaction evidence="7">
        <text>3-phosphoshikimate + phosphoenolpyruvate = 5-O-(1-carboxyvinyl)-3-phosphoshikimate + phosphate</text>
        <dbReference type="Rhea" id="RHEA:21256"/>
        <dbReference type="ChEBI" id="CHEBI:43474"/>
        <dbReference type="ChEBI" id="CHEBI:57701"/>
        <dbReference type="ChEBI" id="CHEBI:58702"/>
        <dbReference type="ChEBI" id="CHEBI:145989"/>
        <dbReference type="EC" id="2.5.1.19"/>
    </reaction>
    <physiologicalReaction direction="left-to-right" evidence="7">
        <dbReference type="Rhea" id="RHEA:21257"/>
    </physiologicalReaction>
</comment>
<dbReference type="GO" id="GO:0008652">
    <property type="term" value="P:amino acid biosynthetic process"/>
    <property type="evidence" value="ECO:0007669"/>
    <property type="project" value="UniProtKB-KW"/>
</dbReference>
<dbReference type="SUPFAM" id="SSF55205">
    <property type="entry name" value="EPT/RTPC-like"/>
    <property type="match status" value="1"/>
</dbReference>
<sequence length="434" mass="46393">MPGLDVVPLPAPLRDVTWQVPGSKSITNRALILAALRDGTTVLKGVLHSDDTKHMRNALTAMGISIEQTGPTELVVKGGVSKLKKPEKEIFIGNSGTSVRFLTAFCALVPGDVTLVGDEHMSVRPIADLVGALTQIGIQVDCPTGCPPITIKGGKFPGGKVTMDGKKSSQYFSALMLSGGHATGDIEIQVEGKLVSLPYVTMTMKMVECFGGRVTHNAEKNSFIVHKIQSAVESAEKTYVIEPDASSASYPFAMAAATGSSITVPDLTRASMQGDFGFVDVLEKMGCSIEIGPDYTKVTGPTTELKGIDVDMHHISDTVMSLAAIAPLCNSPVTITNVANIRIKETDRLIATVNELKRLGQHVEYGEDWLKITPVLPLTPAKVECYSDHRIAMAFGILGLAKPGVTITDPACTAKTYPGFWEDLDRLRNQAARD</sequence>
<name>A0A7S2RH55_9STRA</name>